<evidence type="ECO:0000259" key="6">
    <source>
        <dbReference type="PROSITE" id="PS51352"/>
    </source>
</evidence>
<protein>
    <submittedName>
        <fullName evidence="7">Thiol-disulfide oxidoreductase</fullName>
    </submittedName>
</protein>
<dbReference type="InterPro" id="IPR000866">
    <property type="entry name" value="AhpC/TSA"/>
</dbReference>
<keyword evidence="4" id="KW-1015">Disulfide bond</keyword>
<keyword evidence="2" id="KW-0201">Cytochrome c-type biogenesis</keyword>
<dbReference type="GO" id="GO:0016491">
    <property type="term" value="F:oxidoreductase activity"/>
    <property type="evidence" value="ECO:0007669"/>
    <property type="project" value="InterPro"/>
</dbReference>
<organism evidence="7 8">
    <name type="scientific">Caryophanon tenue</name>
    <dbReference type="NCBI Taxonomy" id="33978"/>
    <lineage>
        <taxon>Bacteria</taxon>
        <taxon>Bacillati</taxon>
        <taxon>Bacillota</taxon>
        <taxon>Bacilli</taxon>
        <taxon>Bacillales</taxon>
        <taxon>Caryophanaceae</taxon>
        <taxon>Caryophanon</taxon>
    </lineage>
</organism>
<dbReference type="InterPro" id="IPR036249">
    <property type="entry name" value="Thioredoxin-like_sf"/>
</dbReference>
<dbReference type="PROSITE" id="PS00194">
    <property type="entry name" value="THIOREDOXIN_1"/>
    <property type="match status" value="1"/>
</dbReference>
<dbReference type="SUPFAM" id="SSF52833">
    <property type="entry name" value="Thioredoxin-like"/>
    <property type="match status" value="1"/>
</dbReference>
<accession>A0A1C0YKU6</accession>
<evidence type="ECO:0000313" key="7">
    <source>
        <dbReference type="EMBL" id="OCS87783.1"/>
    </source>
</evidence>
<evidence type="ECO:0000256" key="4">
    <source>
        <dbReference type="ARBA" id="ARBA00023157"/>
    </source>
</evidence>
<dbReference type="STRING" id="33978.A6M13_10815"/>
<dbReference type="PANTHER" id="PTHR42852">
    <property type="entry name" value="THIOL:DISULFIDE INTERCHANGE PROTEIN DSBE"/>
    <property type="match status" value="1"/>
</dbReference>
<keyword evidence="3" id="KW-0735">Signal-anchor</keyword>
<keyword evidence="5" id="KW-0676">Redox-active center</keyword>
<dbReference type="InterPro" id="IPR013766">
    <property type="entry name" value="Thioredoxin_domain"/>
</dbReference>
<feature type="domain" description="Thioredoxin" evidence="6">
    <location>
        <begin position="38"/>
        <end position="176"/>
    </location>
</feature>
<evidence type="ECO:0000256" key="1">
    <source>
        <dbReference type="ARBA" id="ARBA00004196"/>
    </source>
</evidence>
<evidence type="ECO:0000256" key="2">
    <source>
        <dbReference type="ARBA" id="ARBA00022748"/>
    </source>
</evidence>
<proteinExistence type="predicted"/>
<dbReference type="NCBIfam" id="NF002854">
    <property type="entry name" value="PRK03147.1"/>
    <property type="match status" value="1"/>
</dbReference>
<dbReference type="EMBL" id="MASJ01000003">
    <property type="protein sequence ID" value="OCS87783.1"/>
    <property type="molecule type" value="Genomic_DNA"/>
</dbReference>
<evidence type="ECO:0000313" key="8">
    <source>
        <dbReference type="Proteomes" id="UP000093199"/>
    </source>
</evidence>
<comment type="caution">
    <text evidence="7">The sequence shown here is derived from an EMBL/GenBank/DDBJ whole genome shotgun (WGS) entry which is preliminary data.</text>
</comment>
<dbReference type="InterPro" id="IPR017937">
    <property type="entry name" value="Thioredoxin_CS"/>
</dbReference>
<sequence length="184" mass="20587">MEKKKKRRFTRALILTVLAGAILYSIISSQEGEKRELLAVGDAAPNFTLVDMDGASHTLSDYRGQGVFLNFWGTWCEPCKKEMPAMNRQHAIYESQGVQTLAVNIEQSPFEVQKFMQQYGLQFPVVIDTTGDVKQAYSIIPLPTTVLINPEGTVTKIITGEMTEQQIAQHMESIKPTEPTAQLH</sequence>
<gene>
    <name evidence="7" type="ORF">A6M13_10815</name>
</gene>
<name>A0A1C0YKU6_9BACL</name>
<comment type="subcellular location">
    <subcellularLocation>
        <location evidence="1">Cell envelope</location>
    </subcellularLocation>
</comment>
<keyword evidence="3" id="KW-0812">Transmembrane</keyword>
<dbReference type="Pfam" id="PF00578">
    <property type="entry name" value="AhpC-TSA"/>
    <property type="match status" value="1"/>
</dbReference>
<dbReference type="CDD" id="cd02966">
    <property type="entry name" value="TlpA_like_family"/>
    <property type="match status" value="1"/>
</dbReference>
<dbReference type="Proteomes" id="UP000093199">
    <property type="component" value="Unassembled WGS sequence"/>
</dbReference>
<dbReference type="Gene3D" id="3.40.30.10">
    <property type="entry name" value="Glutaredoxin"/>
    <property type="match status" value="1"/>
</dbReference>
<dbReference type="AlphaFoldDB" id="A0A1C0YKU6"/>
<evidence type="ECO:0000256" key="5">
    <source>
        <dbReference type="ARBA" id="ARBA00023284"/>
    </source>
</evidence>
<keyword evidence="8" id="KW-1185">Reference proteome</keyword>
<dbReference type="InterPro" id="IPR050553">
    <property type="entry name" value="Thioredoxin_ResA/DsbE_sf"/>
</dbReference>
<dbReference type="GO" id="GO:0017004">
    <property type="term" value="P:cytochrome complex assembly"/>
    <property type="evidence" value="ECO:0007669"/>
    <property type="project" value="UniProtKB-KW"/>
</dbReference>
<dbReference type="RefSeq" id="WP_066543575.1">
    <property type="nucleotide sequence ID" value="NZ_MASJ01000003.1"/>
</dbReference>
<dbReference type="PANTHER" id="PTHR42852:SF6">
    <property type="entry name" value="THIOL:DISULFIDE INTERCHANGE PROTEIN DSBE"/>
    <property type="match status" value="1"/>
</dbReference>
<evidence type="ECO:0000256" key="3">
    <source>
        <dbReference type="ARBA" id="ARBA00022968"/>
    </source>
</evidence>
<dbReference type="GO" id="GO:0030313">
    <property type="term" value="C:cell envelope"/>
    <property type="evidence" value="ECO:0007669"/>
    <property type="project" value="UniProtKB-SubCell"/>
</dbReference>
<dbReference type="GO" id="GO:0016209">
    <property type="term" value="F:antioxidant activity"/>
    <property type="evidence" value="ECO:0007669"/>
    <property type="project" value="InterPro"/>
</dbReference>
<reference evidence="7 8" key="1">
    <citation type="submission" date="2016-07" db="EMBL/GenBank/DDBJ databases">
        <title>Caryophanon tenue genome sequencing.</title>
        <authorList>
            <person name="Verma A."/>
            <person name="Pal Y."/>
            <person name="Krishnamurthi S."/>
        </authorList>
    </citation>
    <scope>NUCLEOTIDE SEQUENCE [LARGE SCALE GENOMIC DNA]</scope>
    <source>
        <strain evidence="7 8">DSM 14152</strain>
    </source>
</reference>
<dbReference type="PROSITE" id="PS51352">
    <property type="entry name" value="THIOREDOXIN_2"/>
    <property type="match status" value="1"/>
</dbReference>
<dbReference type="OrthoDB" id="25753at2"/>